<organism evidence="6">
    <name type="scientific">human gut metagenome</name>
    <dbReference type="NCBI Taxonomy" id="408170"/>
    <lineage>
        <taxon>unclassified sequences</taxon>
        <taxon>metagenomes</taxon>
        <taxon>organismal metagenomes</taxon>
    </lineage>
</organism>
<name>K1SCA7_9ZZZZ</name>
<dbReference type="InterPro" id="IPR013154">
    <property type="entry name" value="ADH-like_N"/>
</dbReference>
<dbReference type="SUPFAM" id="SSF50129">
    <property type="entry name" value="GroES-like"/>
    <property type="match status" value="1"/>
</dbReference>
<dbReference type="PROSITE" id="PS00059">
    <property type="entry name" value="ADH_ZINC"/>
    <property type="match status" value="1"/>
</dbReference>
<dbReference type="GO" id="GO:0016491">
    <property type="term" value="F:oxidoreductase activity"/>
    <property type="evidence" value="ECO:0007669"/>
    <property type="project" value="UniProtKB-KW"/>
</dbReference>
<protein>
    <submittedName>
        <fullName evidence="6">Zinc-containing alcohol dehydrogenase</fullName>
    </submittedName>
</protein>
<dbReference type="PANTHER" id="PTHR43401:SF2">
    <property type="entry name" value="L-THREONINE 3-DEHYDROGENASE"/>
    <property type="match status" value="1"/>
</dbReference>
<reference evidence="6" key="1">
    <citation type="journal article" date="2013" name="Environ. Microbiol.">
        <title>Microbiota from the distal guts of lean and obese adolescents exhibit partial functional redundancy besides clear differences in community structure.</title>
        <authorList>
            <person name="Ferrer M."/>
            <person name="Ruiz A."/>
            <person name="Lanza F."/>
            <person name="Haange S.B."/>
            <person name="Oberbach A."/>
            <person name="Till H."/>
            <person name="Bargiela R."/>
            <person name="Campoy C."/>
            <person name="Segura M.T."/>
            <person name="Richter M."/>
            <person name="von Bergen M."/>
            <person name="Seifert J."/>
            <person name="Suarez A."/>
        </authorList>
    </citation>
    <scope>NUCLEOTIDE SEQUENCE</scope>
</reference>
<evidence type="ECO:0000313" key="6">
    <source>
        <dbReference type="EMBL" id="EKC55073.1"/>
    </source>
</evidence>
<dbReference type="Pfam" id="PF08240">
    <property type="entry name" value="ADH_N"/>
    <property type="match status" value="1"/>
</dbReference>
<dbReference type="GO" id="GO:0008270">
    <property type="term" value="F:zinc ion binding"/>
    <property type="evidence" value="ECO:0007669"/>
    <property type="project" value="InterPro"/>
</dbReference>
<keyword evidence="1" id="KW-0479">Metal-binding</keyword>
<accession>K1SCA7</accession>
<dbReference type="InterPro" id="IPR036291">
    <property type="entry name" value="NAD(P)-bd_dom_sf"/>
</dbReference>
<dbReference type="InterPro" id="IPR013149">
    <property type="entry name" value="ADH-like_C"/>
</dbReference>
<evidence type="ECO:0000259" key="5">
    <source>
        <dbReference type="Pfam" id="PF08240"/>
    </source>
</evidence>
<evidence type="ECO:0000256" key="2">
    <source>
        <dbReference type="ARBA" id="ARBA00022833"/>
    </source>
</evidence>
<evidence type="ECO:0000256" key="1">
    <source>
        <dbReference type="ARBA" id="ARBA00022723"/>
    </source>
</evidence>
<feature type="domain" description="Alcohol dehydrogenase-like C-terminal" evidence="4">
    <location>
        <begin position="135"/>
        <end position="190"/>
    </location>
</feature>
<dbReference type="AlphaFoldDB" id="K1SCA7"/>
<feature type="domain" description="Alcohol dehydrogenase-like N-terminal" evidence="5">
    <location>
        <begin position="15"/>
        <end position="97"/>
    </location>
</feature>
<gene>
    <name evidence="6" type="ORF">LEA_15538</name>
</gene>
<dbReference type="EMBL" id="AJWY01010605">
    <property type="protein sequence ID" value="EKC55073.1"/>
    <property type="molecule type" value="Genomic_DNA"/>
</dbReference>
<comment type="caution">
    <text evidence="6">The sequence shown here is derived from an EMBL/GenBank/DDBJ whole genome shotgun (WGS) entry which is preliminary data.</text>
</comment>
<dbReference type="Gene3D" id="3.40.50.720">
    <property type="entry name" value="NAD(P)-binding Rossmann-like Domain"/>
    <property type="match status" value="1"/>
</dbReference>
<evidence type="ECO:0000256" key="3">
    <source>
        <dbReference type="ARBA" id="ARBA00023002"/>
    </source>
</evidence>
<sequence>AHTLTGHLGEFEEGTKAMLPMTFGHELSGVIDKVGPKAEALGYHVGDKVIANYAKYCYACDNCRSGHENLCSHVQFCMNGFAEYAVYHVTQVHKLPENYDLETAALIEPLTIALAAAEQAHISYGKSVAIMGAGGIGLMLVQLARLAGASCVTVFDLVEEKCELAKQLGADYAFDPRKEGALEEAMKARSQGR</sequence>
<dbReference type="PROSITE" id="PS00065">
    <property type="entry name" value="D_2_HYDROXYACID_DH_1"/>
    <property type="match status" value="1"/>
</dbReference>
<dbReference type="InterPro" id="IPR050129">
    <property type="entry name" value="Zn_alcohol_dh"/>
</dbReference>
<dbReference type="Gene3D" id="3.90.180.10">
    <property type="entry name" value="Medium-chain alcohol dehydrogenases, catalytic domain"/>
    <property type="match status" value="1"/>
</dbReference>
<proteinExistence type="predicted"/>
<evidence type="ECO:0000259" key="4">
    <source>
        <dbReference type="Pfam" id="PF00107"/>
    </source>
</evidence>
<dbReference type="PANTHER" id="PTHR43401">
    <property type="entry name" value="L-THREONINE 3-DEHYDROGENASE"/>
    <property type="match status" value="1"/>
</dbReference>
<keyword evidence="3" id="KW-0560">Oxidoreductase</keyword>
<dbReference type="InterPro" id="IPR029752">
    <property type="entry name" value="D-isomer_DH_CS1"/>
</dbReference>
<dbReference type="InterPro" id="IPR011032">
    <property type="entry name" value="GroES-like_sf"/>
</dbReference>
<dbReference type="InterPro" id="IPR002328">
    <property type="entry name" value="ADH_Zn_CS"/>
</dbReference>
<dbReference type="SUPFAM" id="SSF51735">
    <property type="entry name" value="NAD(P)-binding Rossmann-fold domains"/>
    <property type="match status" value="1"/>
</dbReference>
<dbReference type="Pfam" id="PF00107">
    <property type="entry name" value="ADH_zinc_N"/>
    <property type="match status" value="1"/>
</dbReference>
<feature type="non-terminal residue" evidence="6">
    <location>
        <position position="1"/>
    </location>
</feature>
<keyword evidence="2" id="KW-0862">Zinc</keyword>